<proteinExistence type="predicted"/>
<dbReference type="Proteomes" id="UP001208567">
    <property type="component" value="Unassembled WGS sequence"/>
</dbReference>
<name>A0ABQ5N4U5_9CLOT</name>
<organism evidence="1 2">
    <name type="scientific">Clostridium omnivorum</name>
    <dbReference type="NCBI Taxonomy" id="1604902"/>
    <lineage>
        <taxon>Bacteria</taxon>
        <taxon>Bacillati</taxon>
        <taxon>Bacillota</taxon>
        <taxon>Clostridia</taxon>
        <taxon>Eubacteriales</taxon>
        <taxon>Clostridiaceae</taxon>
        <taxon>Clostridium</taxon>
    </lineage>
</organism>
<sequence length="99" mass="11664">MAFFKEQELYKVEIIKSCPLARGFFDIVFSRRYMPSPDFLKIGNIGSIPVGTKGWVIKKFNKLWFFPDDKQTGMDLFIPASCDRFLIPYYKIENYCTEI</sequence>
<reference evidence="1 2" key="1">
    <citation type="journal article" date="2024" name="Int. J. Syst. Evol. Microbiol.">
        <title>Clostridium omnivorum sp. nov., isolated from anoxic soil under the treatment of reductive soil disinfestation.</title>
        <authorList>
            <person name="Ueki A."/>
            <person name="Tonouchi A."/>
            <person name="Kaku N."/>
            <person name="Honma S."/>
            <person name="Ueki K."/>
        </authorList>
    </citation>
    <scope>NUCLEOTIDE SEQUENCE [LARGE SCALE GENOMIC DNA]</scope>
    <source>
        <strain evidence="1 2">E14</strain>
    </source>
</reference>
<evidence type="ECO:0000313" key="1">
    <source>
        <dbReference type="EMBL" id="GLC30227.1"/>
    </source>
</evidence>
<dbReference type="RefSeq" id="WP_264849492.1">
    <property type="nucleotide sequence ID" value="NZ_BRXR01000001.1"/>
</dbReference>
<protein>
    <submittedName>
        <fullName evidence="1">Uncharacterized protein</fullName>
    </submittedName>
</protein>
<dbReference type="EMBL" id="BRXR01000001">
    <property type="protein sequence ID" value="GLC30227.1"/>
    <property type="molecule type" value="Genomic_DNA"/>
</dbReference>
<evidence type="ECO:0000313" key="2">
    <source>
        <dbReference type="Proteomes" id="UP001208567"/>
    </source>
</evidence>
<keyword evidence="2" id="KW-1185">Reference proteome</keyword>
<comment type="caution">
    <text evidence="1">The sequence shown here is derived from an EMBL/GenBank/DDBJ whole genome shotgun (WGS) entry which is preliminary data.</text>
</comment>
<accession>A0ABQ5N4U5</accession>
<gene>
    <name evidence="1" type="ORF">bsdE14_16370</name>
</gene>